<dbReference type="RefSeq" id="WP_116541495.1">
    <property type="nucleotide sequence ID" value="NZ_QEKI01000001.1"/>
</dbReference>
<protein>
    <submittedName>
        <fullName evidence="1">Uncharacterized protein</fullName>
    </submittedName>
</protein>
<accession>A0A2U1B583</accession>
<dbReference type="Proteomes" id="UP000245466">
    <property type="component" value="Unassembled WGS sequence"/>
</dbReference>
<keyword evidence="2" id="KW-1185">Reference proteome</keyword>
<gene>
    <name evidence="1" type="ORF">C8E01_101186</name>
</gene>
<organism evidence="1 2">
    <name type="scientific">Pontibacter virosus</name>
    <dbReference type="NCBI Taxonomy" id="1765052"/>
    <lineage>
        <taxon>Bacteria</taxon>
        <taxon>Pseudomonadati</taxon>
        <taxon>Bacteroidota</taxon>
        <taxon>Cytophagia</taxon>
        <taxon>Cytophagales</taxon>
        <taxon>Hymenobacteraceae</taxon>
        <taxon>Pontibacter</taxon>
    </lineage>
</organism>
<reference evidence="1 2" key="1">
    <citation type="submission" date="2018-04" db="EMBL/GenBank/DDBJ databases">
        <title>Genomic Encyclopedia of Type Strains, Phase IV (KMG-IV): sequencing the most valuable type-strain genomes for metagenomic binning, comparative biology and taxonomic classification.</title>
        <authorList>
            <person name="Goeker M."/>
        </authorList>
    </citation>
    <scope>NUCLEOTIDE SEQUENCE [LARGE SCALE GENOMIC DNA]</scope>
    <source>
        <strain evidence="1 2">DSM 100231</strain>
    </source>
</reference>
<evidence type="ECO:0000313" key="2">
    <source>
        <dbReference type="Proteomes" id="UP000245466"/>
    </source>
</evidence>
<dbReference type="OrthoDB" id="851464at2"/>
<evidence type="ECO:0000313" key="1">
    <source>
        <dbReference type="EMBL" id="PVY43830.1"/>
    </source>
</evidence>
<name>A0A2U1B583_9BACT</name>
<dbReference type="EMBL" id="QEKI01000001">
    <property type="protein sequence ID" value="PVY43830.1"/>
    <property type="molecule type" value="Genomic_DNA"/>
</dbReference>
<proteinExistence type="predicted"/>
<sequence>MSNNATLIILEDKTTWPQDIIDYVAPNIARIGQERELELTKNLEGKSWLSAIPDSLYVQAQKQLAIMLRSYAIKSYHCTRLLTPEKIYKTGLLLLGKKTLTAGLSNLATFLEMPEDRIEAEEELKDFVRSDAFKNRQGFVWVYLTEAETEQYDCQDLVDFYGGRALRAALVRKRYKFYPPLKRLGIPVVITCRVQIADATDSQVAELAKFMLDQMLDEANGYDVRPIRGELSIQTAIPAENILEVREQLQYT</sequence>
<comment type="caution">
    <text evidence="1">The sequence shown here is derived from an EMBL/GenBank/DDBJ whole genome shotgun (WGS) entry which is preliminary data.</text>
</comment>
<dbReference type="AlphaFoldDB" id="A0A2U1B583"/>